<proteinExistence type="predicted"/>
<protein>
    <submittedName>
        <fullName evidence="2">Nibrin isoform X1</fullName>
    </submittedName>
</protein>
<evidence type="ECO:0000313" key="1">
    <source>
        <dbReference type="Proteomes" id="UP000000437"/>
    </source>
</evidence>
<gene>
    <name evidence="2" type="primary">nbn</name>
    <name evidence="2" type="synonym">im:6911679</name>
    <name evidence="2" type="synonym">Nbs1</name>
    <name evidence="2" type="synonym">zgc:194152</name>
</gene>
<dbReference type="RefSeq" id="XP_073781043.1">
    <property type="nucleotide sequence ID" value="XM_073924942.1"/>
</dbReference>
<name>A0AC58HGE0_DANRE</name>
<accession>A0AC58HGE0</accession>
<sequence length="816" mass="89191">MWKLQPTESGGESVILLAGQEYVVGRKNCEILLTNDQSISRVHAVLTVTEQAVTLKDSSKYGTFVNGEKLESGSTKTLQTGYKITFGVFQSKFSLEKECIVVCSSCVDNEGKVTLSQDIRSVGGRLVSSWTSDCTHLVMPTVKVTIKTICALLCCRPIVKPAFFSALSKAVQQKLPLPKAERFRPQIDEPSLARDDVDLSARPERKSLFKGKTFLFLSSKQMKRLSVAVSCGGGVSQLLDEGALPVSLLESSSTCVLDMISGNSQPVISPASKKWLDSVGQILHRKGLRFITESEVGLAAIHVSNQTYCNPCSSLQSVKTNPVFASATLSQSTAVDETALAAPSQNITAYVVNTEISQDQSRMVTSGISAVGETPEKTNPTQKASTTNKPLSLGQEPSSTRIVQETVMSSESFSVVESEQKMKKGSVVSARGRVEGPVKQKAPSSGNTTLKHSPQKQTALTSFFQPSSKKRPRESSASSVQPEPKFFKKDIKDNEDDIQQSFSVNRSHKTSSEETSLGQACGTGQNSSSKKRKEPEQDTLLGAEEPTAADDLEMSLEELEFLMSDEMDEPPQTAANKKQRLESGLTSKINSEQLSNQQEVTESKGRKGEKNQQSSSSNIQSMQLDRAGPAVTNQDTQTQSKRSPPDLEAHSSANKGPSKNKTPELEEVKKEEVSFVVNSRPQNGISQTSEAVLKQEMQASTSNSGPKNDPDLPRKLLQVQFMSLTVNNSSRSRPGPLQTHNPNDKNVKRFRKKNVPGFDGLPKIIGGSDLVAHNRSKHSELEEWLRQAAEEEKLNEREETLGDDLFRYNPRPAKKR</sequence>
<reference evidence="2" key="1">
    <citation type="submission" date="2025-08" db="UniProtKB">
        <authorList>
            <consortium name="RefSeq"/>
        </authorList>
    </citation>
    <scope>IDENTIFICATION</scope>
    <source>
        <strain evidence="2">Tuebingen</strain>
        <tissue evidence="2">Fibroblasts and whole tissue</tissue>
    </source>
</reference>
<keyword evidence="1" id="KW-1185">Reference proteome</keyword>
<evidence type="ECO:0000313" key="2">
    <source>
        <dbReference type="RefSeq" id="XP_073781043.1"/>
    </source>
</evidence>
<organism evidence="1 2">
    <name type="scientific">Danio rerio</name>
    <name type="common">Zebrafish</name>
    <name type="synonym">Brachydanio rerio</name>
    <dbReference type="NCBI Taxonomy" id="7955"/>
    <lineage>
        <taxon>Eukaryota</taxon>
        <taxon>Metazoa</taxon>
        <taxon>Chordata</taxon>
        <taxon>Craniata</taxon>
        <taxon>Vertebrata</taxon>
        <taxon>Euteleostomi</taxon>
        <taxon>Actinopterygii</taxon>
        <taxon>Neopterygii</taxon>
        <taxon>Teleostei</taxon>
        <taxon>Ostariophysi</taxon>
        <taxon>Cypriniformes</taxon>
        <taxon>Danionidae</taxon>
        <taxon>Danioninae</taxon>
        <taxon>Danio</taxon>
    </lineage>
</organism>
<dbReference type="Proteomes" id="UP000000437">
    <property type="component" value="Chromosome 16"/>
</dbReference>